<dbReference type="AlphaFoldDB" id="A0A0K1PZ45"/>
<gene>
    <name evidence="2" type="ORF">AKJ09_05464</name>
</gene>
<dbReference type="RefSeq" id="WP_146649848.1">
    <property type="nucleotide sequence ID" value="NZ_CP012333.1"/>
</dbReference>
<dbReference type="Pfam" id="PF01636">
    <property type="entry name" value="APH"/>
    <property type="match status" value="1"/>
</dbReference>
<dbReference type="KEGG" id="llu:AKJ09_05464"/>
<protein>
    <submittedName>
        <fullName evidence="2">Putative aminoglycoside phosphotransferase</fullName>
    </submittedName>
</protein>
<accession>A0A0K1PZ45</accession>
<keyword evidence="2" id="KW-0808">Transferase</keyword>
<dbReference type="Gene3D" id="3.90.1200.10">
    <property type="match status" value="1"/>
</dbReference>
<keyword evidence="3" id="KW-1185">Reference proteome</keyword>
<evidence type="ECO:0000259" key="1">
    <source>
        <dbReference type="Pfam" id="PF01636"/>
    </source>
</evidence>
<dbReference type="PANTHER" id="PTHR47829:SF3">
    <property type="entry name" value="AMINOGLYCOSIDE PHOSPHOTRANSFERASE DOMAIN-CONTAINING PROTEIN"/>
    <property type="match status" value="1"/>
</dbReference>
<dbReference type="OrthoDB" id="3806873at2"/>
<dbReference type="CDD" id="cd05154">
    <property type="entry name" value="ACAD10_11_N-like"/>
    <property type="match status" value="1"/>
</dbReference>
<dbReference type="Gene3D" id="3.30.200.20">
    <property type="entry name" value="Phosphorylase Kinase, domain 1"/>
    <property type="match status" value="1"/>
</dbReference>
<dbReference type="GO" id="GO:0016740">
    <property type="term" value="F:transferase activity"/>
    <property type="evidence" value="ECO:0007669"/>
    <property type="project" value="UniProtKB-KW"/>
</dbReference>
<dbReference type="InterPro" id="IPR002575">
    <property type="entry name" value="Aminoglycoside_PTrfase"/>
</dbReference>
<evidence type="ECO:0000313" key="2">
    <source>
        <dbReference type="EMBL" id="AKU98800.1"/>
    </source>
</evidence>
<dbReference type="PANTHER" id="PTHR47829">
    <property type="entry name" value="HYDROLASE, PUTATIVE (AFU_ORTHOLOGUE AFUA_1G12880)-RELATED"/>
    <property type="match status" value="1"/>
</dbReference>
<dbReference type="InterPro" id="IPR011009">
    <property type="entry name" value="Kinase-like_dom_sf"/>
</dbReference>
<organism evidence="2 3">
    <name type="scientific">Labilithrix luteola</name>
    <dbReference type="NCBI Taxonomy" id="1391654"/>
    <lineage>
        <taxon>Bacteria</taxon>
        <taxon>Pseudomonadati</taxon>
        <taxon>Myxococcota</taxon>
        <taxon>Polyangia</taxon>
        <taxon>Polyangiales</taxon>
        <taxon>Labilitrichaceae</taxon>
        <taxon>Labilithrix</taxon>
    </lineage>
</organism>
<dbReference type="Proteomes" id="UP000064967">
    <property type="component" value="Chromosome"/>
</dbReference>
<evidence type="ECO:0000313" key="3">
    <source>
        <dbReference type="Proteomes" id="UP000064967"/>
    </source>
</evidence>
<dbReference type="InterPro" id="IPR041726">
    <property type="entry name" value="ACAD10_11_N"/>
</dbReference>
<dbReference type="InterPro" id="IPR052898">
    <property type="entry name" value="ACAD10-like"/>
</dbReference>
<dbReference type="SUPFAM" id="SSF56112">
    <property type="entry name" value="Protein kinase-like (PK-like)"/>
    <property type="match status" value="1"/>
</dbReference>
<dbReference type="EMBL" id="CP012333">
    <property type="protein sequence ID" value="AKU98800.1"/>
    <property type="molecule type" value="Genomic_DNA"/>
</dbReference>
<sequence>MMAGTPQRTGQAAVTGHVTNVRSAHRFDEAALARWLTGRLEGAERGVTIRQFEGGQSNPTFLIETDKGRWVLRKKPSGPLLVSAHMIEREQKILRALAGSGVPVPAVPLFCEDESVIGTPFFVMSYVHGRILRDPSLPDSNHSERAALYASAVETLAKLHDVDWNGRGLSDFGKHYGFLERQISRWSTQYRDSVGREIPAMDWLMRELPRRKPTSSEVTVVHGDYRVENLVVHPTEPRILAVLDWELSTLGDPLTDLAYFCIAHRVPKADKGLRGLVGYDLETLGIPNEKQIVTRYCKLRSIPEPSPNDFAFYLSFSLFRMAAILAGIDARMRQGNASSENARDLAAQTELFAEAAKTALEGG</sequence>
<dbReference type="STRING" id="1391654.AKJ09_05464"/>
<name>A0A0K1PZ45_9BACT</name>
<feature type="domain" description="Aminoglycoside phosphotransferase" evidence="1">
    <location>
        <begin position="48"/>
        <end position="264"/>
    </location>
</feature>
<proteinExistence type="predicted"/>
<reference evidence="2 3" key="1">
    <citation type="submission" date="2015-08" db="EMBL/GenBank/DDBJ databases">
        <authorList>
            <person name="Babu N.S."/>
            <person name="Beckwith C.J."/>
            <person name="Beseler K.G."/>
            <person name="Brison A."/>
            <person name="Carone J.V."/>
            <person name="Caskin T.P."/>
            <person name="Diamond M."/>
            <person name="Durham M.E."/>
            <person name="Foxe J.M."/>
            <person name="Go M."/>
            <person name="Henderson B.A."/>
            <person name="Jones I.B."/>
            <person name="McGettigan J.A."/>
            <person name="Micheletti S.J."/>
            <person name="Nasrallah M.E."/>
            <person name="Ortiz D."/>
            <person name="Piller C.R."/>
            <person name="Privatt S.R."/>
            <person name="Schneider S.L."/>
            <person name="Sharp S."/>
            <person name="Smith T.C."/>
            <person name="Stanton J.D."/>
            <person name="Ullery H.E."/>
            <person name="Wilson R.J."/>
            <person name="Serrano M.G."/>
            <person name="Buck G."/>
            <person name="Lee V."/>
            <person name="Wang Y."/>
            <person name="Carvalho R."/>
            <person name="Voegtly L."/>
            <person name="Shi R."/>
            <person name="Duckworth R."/>
            <person name="Johnson A."/>
            <person name="Loviza R."/>
            <person name="Walstead R."/>
            <person name="Shah Z."/>
            <person name="Kiflezghi M."/>
            <person name="Wade K."/>
            <person name="Ball S.L."/>
            <person name="Bradley K.W."/>
            <person name="Asai D.J."/>
            <person name="Bowman C.A."/>
            <person name="Russell D.A."/>
            <person name="Pope W.H."/>
            <person name="Jacobs-Sera D."/>
            <person name="Hendrix R.W."/>
            <person name="Hatfull G.F."/>
        </authorList>
    </citation>
    <scope>NUCLEOTIDE SEQUENCE [LARGE SCALE GENOMIC DNA]</scope>
    <source>
        <strain evidence="2 3">DSM 27648</strain>
    </source>
</reference>